<dbReference type="GO" id="GO:0006952">
    <property type="term" value="P:defense response"/>
    <property type="evidence" value="ECO:0007669"/>
    <property type="project" value="InterPro"/>
</dbReference>
<feature type="compositionally biased region" description="Basic and acidic residues" evidence="2">
    <location>
        <begin position="851"/>
        <end position="860"/>
    </location>
</feature>
<feature type="region of interest" description="Disordered" evidence="2">
    <location>
        <begin position="817"/>
        <end position="891"/>
    </location>
</feature>
<reference evidence="4 5" key="1">
    <citation type="submission" date="2018-10" db="EMBL/GenBank/DDBJ databases">
        <title>A high-quality apple genome assembly.</title>
        <authorList>
            <person name="Hu J."/>
        </authorList>
    </citation>
    <scope>NUCLEOTIDE SEQUENCE [LARGE SCALE GENOMIC DNA]</scope>
    <source>
        <strain evidence="5">cv. HFTH1</strain>
        <tissue evidence="4">Young leaf</tissue>
    </source>
</reference>
<evidence type="ECO:0000259" key="3">
    <source>
        <dbReference type="PROSITE" id="PS50104"/>
    </source>
</evidence>
<dbReference type="InterPro" id="IPR035897">
    <property type="entry name" value="Toll_tir_struct_dom_sf"/>
</dbReference>
<evidence type="ECO:0000313" key="5">
    <source>
        <dbReference type="Proteomes" id="UP000290289"/>
    </source>
</evidence>
<protein>
    <recommendedName>
        <fullName evidence="3">TIR domain-containing protein</fullName>
    </recommendedName>
</protein>
<dbReference type="SMART" id="SM00255">
    <property type="entry name" value="TIR"/>
    <property type="match status" value="1"/>
</dbReference>
<feature type="domain" description="TIR" evidence="3">
    <location>
        <begin position="17"/>
        <end position="171"/>
    </location>
</feature>
<comment type="caution">
    <text evidence="4">The sequence shown here is derived from an EMBL/GenBank/DDBJ whole genome shotgun (WGS) entry which is preliminary data.</text>
</comment>
<dbReference type="PROSITE" id="PS50104">
    <property type="entry name" value="TIR"/>
    <property type="match status" value="1"/>
</dbReference>
<dbReference type="SUPFAM" id="SSF52200">
    <property type="entry name" value="Toll/Interleukin receptor TIR domain"/>
    <property type="match status" value="1"/>
</dbReference>
<dbReference type="Pfam" id="PF23286">
    <property type="entry name" value="LRR_13"/>
    <property type="match status" value="1"/>
</dbReference>
<dbReference type="Proteomes" id="UP000290289">
    <property type="component" value="Chromosome 2"/>
</dbReference>
<evidence type="ECO:0000256" key="1">
    <source>
        <dbReference type="ARBA" id="ARBA00022821"/>
    </source>
</evidence>
<feature type="compositionally biased region" description="Acidic residues" evidence="2">
    <location>
        <begin position="867"/>
        <end position="879"/>
    </location>
</feature>
<dbReference type="InterPro" id="IPR058546">
    <property type="entry name" value="RPS4B/Roq1-like_LRR"/>
</dbReference>
<organism evidence="4 5">
    <name type="scientific">Malus domestica</name>
    <name type="common">Apple</name>
    <name type="synonym">Pyrus malus</name>
    <dbReference type="NCBI Taxonomy" id="3750"/>
    <lineage>
        <taxon>Eukaryota</taxon>
        <taxon>Viridiplantae</taxon>
        <taxon>Streptophyta</taxon>
        <taxon>Embryophyta</taxon>
        <taxon>Tracheophyta</taxon>
        <taxon>Spermatophyta</taxon>
        <taxon>Magnoliopsida</taxon>
        <taxon>eudicotyledons</taxon>
        <taxon>Gunneridae</taxon>
        <taxon>Pentapetalae</taxon>
        <taxon>rosids</taxon>
        <taxon>fabids</taxon>
        <taxon>Rosales</taxon>
        <taxon>Rosaceae</taxon>
        <taxon>Amygdaloideae</taxon>
        <taxon>Maleae</taxon>
        <taxon>Malus</taxon>
    </lineage>
</organism>
<dbReference type="InterPro" id="IPR000157">
    <property type="entry name" value="TIR_dom"/>
</dbReference>
<dbReference type="InterPro" id="IPR044974">
    <property type="entry name" value="Disease_R_plants"/>
</dbReference>
<keyword evidence="1" id="KW-0611">Plant defense</keyword>
<dbReference type="SUPFAM" id="SSF52047">
    <property type="entry name" value="RNI-like"/>
    <property type="match status" value="1"/>
</dbReference>
<dbReference type="GO" id="GO:0007165">
    <property type="term" value="P:signal transduction"/>
    <property type="evidence" value="ECO:0007669"/>
    <property type="project" value="InterPro"/>
</dbReference>
<dbReference type="Pfam" id="PF01582">
    <property type="entry name" value="TIR"/>
    <property type="match status" value="1"/>
</dbReference>
<dbReference type="InterPro" id="IPR032675">
    <property type="entry name" value="LRR_dom_sf"/>
</dbReference>
<accession>A0A498KDL1</accession>
<name>A0A498KDL1_MALDO</name>
<feature type="compositionally biased region" description="Polar residues" evidence="2">
    <location>
        <begin position="839"/>
        <end position="849"/>
    </location>
</feature>
<proteinExistence type="predicted"/>
<dbReference type="Gene3D" id="3.40.50.10140">
    <property type="entry name" value="Toll/interleukin-1 receptor homology (TIR) domain"/>
    <property type="match status" value="1"/>
</dbReference>
<dbReference type="SUPFAM" id="SSF52058">
    <property type="entry name" value="L domain-like"/>
    <property type="match status" value="1"/>
</dbReference>
<dbReference type="EMBL" id="RDQH01000328">
    <property type="protein sequence ID" value="RXI06269.1"/>
    <property type="molecule type" value="Genomic_DNA"/>
</dbReference>
<sequence>MANQLVPSSSSSSTPSWTYDVFLSFRGEDTRTNFTDHLYHALNRHGINTFIDHRELPTGEEISPTLLKAIENSRISIIVFSENYASSRWCLNELVHILECRKSKGQMIRPKNSYDAAFVDHSLKYKNDVEKVQRWRTALTEAANLKGVTLNEGEYGTKKIRGIVVNLLEQDEIPLIPESFLKMVNLEFFINRNAHFSGRVDYLPNSLRLIEFGGRSNMYVPFNFHPRDHKYVLNLPSNFQPRDLVSFDVSYSGIRQLKGFKDLTKLTWMNLSGCEFLEKIPDLSGSPNIKSLYLSGCKNLVEVDDSVGFLDKLEVLFLSGCSKLKRFATRLGLRSLKGLYLDGCTRLERFPEIEKDKMKSLTHLNIGKSGIRELPSSIAYLVGLTYLKAHGCELQNVPDLSGCPNIVELDLRDCTSLVEVDDSVGFLDKLQTLKLSGCSKLTRFATRLGLRSLLSLSLRGCRRLESFPKIEGKMESLYHLDIEKSGIRELPSIAYFTSLLTLKASGCELQNIQPLPFGKKVKFDEVSSWLSLDLEGCNLSESDFLVPLDCWSALTVLNLSRNNFVSLPDCISKLVNLMTLTLSNCKRLREIPILPPKIWTLDLDGCTSLDKIPKLPPRLEALSLCNCSGLSGDEVAKLENNLLNAEIEWDGWHEYDTEFRLQLNMVYPGNEVPKWFSYTFNHPTTIQPIPEYEWHEDNREGEFVGGSEFRFEIPLKLQVGETLIALSSVLEPGYSYGDVKFFVIHGKETFEPYLWHRTDIKATHVRFALVNLKEQVQQGDICQVVFRIRKGCPVKSCGVHCLLRNQGELLQLSLRPTSNLGERPRPRGSSDIVDDEYDQQQQWLSSSSEPAIDHPKRRLIDPSVPIDIEEDEEDEEQEQPSDSNDPQFLIY</sequence>
<keyword evidence="5" id="KW-1185">Reference proteome</keyword>
<evidence type="ECO:0000313" key="4">
    <source>
        <dbReference type="EMBL" id="RXI06269.1"/>
    </source>
</evidence>
<gene>
    <name evidence="4" type="ORF">DVH24_018311</name>
</gene>
<evidence type="ECO:0000256" key="2">
    <source>
        <dbReference type="SAM" id="MobiDB-lite"/>
    </source>
</evidence>
<dbReference type="Gene3D" id="3.80.10.10">
    <property type="entry name" value="Ribonuclease Inhibitor"/>
    <property type="match status" value="3"/>
</dbReference>
<dbReference type="AlphaFoldDB" id="A0A498KDL1"/>
<dbReference type="PANTHER" id="PTHR11017:SF570">
    <property type="entry name" value="DISEASE RESISTANCE PROTEIN (TIR-NBS CLASS)-RELATED"/>
    <property type="match status" value="1"/>
</dbReference>
<dbReference type="PANTHER" id="PTHR11017">
    <property type="entry name" value="LEUCINE-RICH REPEAT-CONTAINING PROTEIN"/>
    <property type="match status" value="1"/>
</dbReference>